<proteinExistence type="predicted"/>
<dbReference type="EMBL" id="ML977624">
    <property type="protein sequence ID" value="KAF1996573.1"/>
    <property type="molecule type" value="Genomic_DNA"/>
</dbReference>
<evidence type="ECO:0000313" key="2">
    <source>
        <dbReference type="EMBL" id="KAF1996573.1"/>
    </source>
</evidence>
<protein>
    <recommendedName>
        <fullName evidence="1">SnoaL-like domain-containing protein</fullName>
    </recommendedName>
</protein>
<feature type="non-terminal residue" evidence="2">
    <location>
        <position position="107"/>
    </location>
</feature>
<dbReference type="Gene3D" id="3.10.450.50">
    <property type="match status" value="1"/>
</dbReference>
<keyword evidence="3" id="KW-1185">Reference proteome</keyword>
<dbReference type="InterPro" id="IPR037401">
    <property type="entry name" value="SnoaL-like"/>
</dbReference>
<evidence type="ECO:0000259" key="1">
    <source>
        <dbReference type="Pfam" id="PF13577"/>
    </source>
</evidence>
<feature type="domain" description="SnoaL-like" evidence="1">
    <location>
        <begin position="1"/>
        <end position="106"/>
    </location>
</feature>
<evidence type="ECO:0000313" key="3">
    <source>
        <dbReference type="Proteomes" id="UP000799779"/>
    </source>
</evidence>
<name>A0A6A5W3X8_9PLEO</name>
<reference evidence="2" key="1">
    <citation type="journal article" date="2020" name="Stud. Mycol.">
        <title>101 Dothideomycetes genomes: a test case for predicting lifestyles and emergence of pathogens.</title>
        <authorList>
            <person name="Haridas S."/>
            <person name="Albert R."/>
            <person name="Binder M."/>
            <person name="Bloem J."/>
            <person name="Labutti K."/>
            <person name="Salamov A."/>
            <person name="Andreopoulos B."/>
            <person name="Baker S."/>
            <person name="Barry K."/>
            <person name="Bills G."/>
            <person name="Bluhm B."/>
            <person name="Cannon C."/>
            <person name="Castanera R."/>
            <person name="Culley D."/>
            <person name="Daum C."/>
            <person name="Ezra D."/>
            <person name="Gonzalez J."/>
            <person name="Henrissat B."/>
            <person name="Kuo A."/>
            <person name="Liang C."/>
            <person name="Lipzen A."/>
            <person name="Lutzoni F."/>
            <person name="Magnuson J."/>
            <person name="Mondo S."/>
            <person name="Nolan M."/>
            <person name="Ohm R."/>
            <person name="Pangilinan J."/>
            <person name="Park H.-J."/>
            <person name="Ramirez L."/>
            <person name="Alfaro M."/>
            <person name="Sun H."/>
            <person name="Tritt A."/>
            <person name="Yoshinaga Y."/>
            <person name="Zwiers L.-H."/>
            <person name="Turgeon B."/>
            <person name="Goodwin S."/>
            <person name="Spatafora J."/>
            <person name="Crous P."/>
            <person name="Grigoriev I."/>
        </authorList>
    </citation>
    <scope>NUCLEOTIDE SEQUENCE</scope>
    <source>
        <strain evidence="2">CBS 123094</strain>
    </source>
</reference>
<feature type="non-terminal residue" evidence="2">
    <location>
        <position position="1"/>
    </location>
</feature>
<dbReference type="InterPro" id="IPR032710">
    <property type="entry name" value="NTF2-like_dom_sf"/>
</dbReference>
<dbReference type="Pfam" id="PF13577">
    <property type="entry name" value="SnoaL_4"/>
    <property type="match status" value="1"/>
</dbReference>
<dbReference type="SUPFAM" id="SSF54427">
    <property type="entry name" value="NTF2-like"/>
    <property type="match status" value="1"/>
</dbReference>
<dbReference type="AlphaFoldDB" id="A0A6A5W3X8"/>
<gene>
    <name evidence="2" type="ORF">P154DRAFT_400344</name>
</gene>
<dbReference type="Proteomes" id="UP000799779">
    <property type="component" value="Unassembled WGS sequence"/>
</dbReference>
<sequence length="107" mass="11632">RQVLARYAILVDSKNFGALSEVFTENVAANYSTVDGKIPLKGIPAIQGYLKESLGKVDHQHALTTQYIDIHSRSATVTTYFTASFFGTGNKTGGYVTAHGKYVDELS</sequence>
<organism evidence="2 3">
    <name type="scientific">Amniculicola lignicola CBS 123094</name>
    <dbReference type="NCBI Taxonomy" id="1392246"/>
    <lineage>
        <taxon>Eukaryota</taxon>
        <taxon>Fungi</taxon>
        <taxon>Dikarya</taxon>
        <taxon>Ascomycota</taxon>
        <taxon>Pezizomycotina</taxon>
        <taxon>Dothideomycetes</taxon>
        <taxon>Pleosporomycetidae</taxon>
        <taxon>Pleosporales</taxon>
        <taxon>Amniculicolaceae</taxon>
        <taxon>Amniculicola</taxon>
    </lineage>
</organism>
<dbReference type="OrthoDB" id="2148716at2759"/>
<accession>A0A6A5W3X8</accession>